<dbReference type="CDD" id="cd06223">
    <property type="entry name" value="PRTases_typeI"/>
    <property type="match status" value="1"/>
</dbReference>
<keyword evidence="3" id="KW-0328">Glycosyltransferase</keyword>
<sequence length="116" mass="12644">MRKSPPPRILPGSINQLFRYGLDILLPNACPLCAEHVAARGLCSDCWRGLTSKKRLQNVSGVFLLKHDSLDALNGKNILLIDDVLTTVATMESCARLLMTRGKAASVSALVLLRVM</sequence>
<dbReference type="InterPro" id="IPR051910">
    <property type="entry name" value="ComF/GntX_DNA_util-trans"/>
</dbReference>
<evidence type="ECO:0000256" key="1">
    <source>
        <dbReference type="ARBA" id="ARBA00008007"/>
    </source>
</evidence>
<dbReference type="EMBL" id="GU474933">
    <property type="protein sequence ID" value="ADI19802.1"/>
    <property type="molecule type" value="Genomic_DNA"/>
</dbReference>
<evidence type="ECO:0000259" key="2">
    <source>
        <dbReference type="Pfam" id="PF18912"/>
    </source>
</evidence>
<comment type="similarity">
    <text evidence="1">Belongs to the ComF/GntX family.</text>
</comment>
<keyword evidence="3" id="KW-0808">Transferase</keyword>
<dbReference type="SUPFAM" id="SSF53271">
    <property type="entry name" value="PRTase-like"/>
    <property type="match status" value="1"/>
</dbReference>
<dbReference type="GO" id="GO:0016757">
    <property type="term" value="F:glycosyltransferase activity"/>
    <property type="evidence" value="ECO:0007669"/>
    <property type="project" value="UniProtKB-KW"/>
</dbReference>
<dbReference type="InterPro" id="IPR029057">
    <property type="entry name" value="PRTase-like"/>
</dbReference>
<dbReference type="Pfam" id="PF18912">
    <property type="entry name" value="DZR_2"/>
    <property type="match status" value="1"/>
</dbReference>
<protein>
    <submittedName>
        <fullName evidence="3">Predicted amidophosphoribosyltransferases</fullName>
    </submittedName>
</protein>
<proteinExistence type="inferred from homology"/>
<organism evidence="3">
    <name type="scientific">uncultured alpha proteobacterium EB000_37G09</name>
    <dbReference type="NCBI Taxonomy" id="710792"/>
    <lineage>
        <taxon>Bacteria</taxon>
        <taxon>Pseudomonadati</taxon>
        <taxon>Pseudomonadota</taxon>
        <taxon>Alphaproteobacteria</taxon>
        <taxon>environmental samples</taxon>
    </lineage>
</organism>
<dbReference type="Gene3D" id="3.40.50.2020">
    <property type="match status" value="1"/>
</dbReference>
<reference evidence="3" key="1">
    <citation type="journal article" date="2011" name="Environ. Microbiol.">
        <title>Time-series analyses of Monterey Bay coastal microbial picoplankton using a 'genome proxy' microarray.</title>
        <authorList>
            <person name="Rich V.I."/>
            <person name="Pham V.D."/>
            <person name="Eppley J."/>
            <person name="Shi Y."/>
            <person name="DeLong E.F."/>
        </authorList>
    </citation>
    <scope>NUCLEOTIDE SEQUENCE</scope>
</reference>
<dbReference type="InterPro" id="IPR000836">
    <property type="entry name" value="PRTase_dom"/>
</dbReference>
<dbReference type="PANTHER" id="PTHR47505">
    <property type="entry name" value="DNA UTILIZATION PROTEIN YHGH"/>
    <property type="match status" value="1"/>
</dbReference>
<dbReference type="AlphaFoldDB" id="E0XZG1"/>
<name>E0XZG1_9PROT</name>
<feature type="domain" description="Double zinc ribbon" evidence="2">
    <location>
        <begin position="22"/>
        <end position="51"/>
    </location>
</feature>
<dbReference type="PANTHER" id="PTHR47505:SF1">
    <property type="entry name" value="DNA UTILIZATION PROTEIN YHGH"/>
    <property type="match status" value="1"/>
</dbReference>
<dbReference type="InterPro" id="IPR044005">
    <property type="entry name" value="DZR_2"/>
</dbReference>
<evidence type="ECO:0000313" key="3">
    <source>
        <dbReference type="EMBL" id="ADI19802.1"/>
    </source>
</evidence>
<accession>E0XZG1</accession>